<protein>
    <submittedName>
        <fullName evidence="2">Uncharacterized protein</fullName>
    </submittedName>
</protein>
<dbReference type="AlphaFoldDB" id="A0A1B8AZA0"/>
<sequence length="69" mass="7595">MVFFMSGHHHLCDYVYEVPVKSSPRPSPTTQTGERIFGKSAAAAASRKRRATDGDRATSKLLNGSRNSR</sequence>
<accession>A0A1B8AZA0</accession>
<evidence type="ECO:0000313" key="2">
    <source>
        <dbReference type="EMBL" id="OBS25818.1"/>
    </source>
</evidence>
<evidence type="ECO:0000256" key="1">
    <source>
        <dbReference type="SAM" id="MobiDB-lite"/>
    </source>
</evidence>
<feature type="region of interest" description="Disordered" evidence="1">
    <location>
        <begin position="19"/>
        <end position="69"/>
    </location>
</feature>
<feature type="compositionally biased region" description="Polar residues" evidence="1">
    <location>
        <begin position="60"/>
        <end position="69"/>
    </location>
</feature>
<proteinExistence type="predicted"/>
<comment type="caution">
    <text evidence="2">The sequence shown here is derived from an EMBL/GenBank/DDBJ whole genome shotgun (WGS) entry which is preliminary data.</text>
</comment>
<dbReference type="EMBL" id="LYXU01000002">
    <property type="protein sequence ID" value="OBS25818.1"/>
    <property type="molecule type" value="Genomic_DNA"/>
</dbReference>
<gene>
    <name evidence="2" type="ORF">FPOA_06354</name>
</gene>
<keyword evidence="3" id="KW-1185">Reference proteome</keyword>
<evidence type="ECO:0000313" key="3">
    <source>
        <dbReference type="Proteomes" id="UP000091967"/>
    </source>
</evidence>
<name>A0A1B8AZA0_FUSPO</name>
<organism evidence="2 3">
    <name type="scientific">Fusarium poae</name>
    <dbReference type="NCBI Taxonomy" id="36050"/>
    <lineage>
        <taxon>Eukaryota</taxon>
        <taxon>Fungi</taxon>
        <taxon>Dikarya</taxon>
        <taxon>Ascomycota</taxon>
        <taxon>Pezizomycotina</taxon>
        <taxon>Sordariomycetes</taxon>
        <taxon>Hypocreomycetidae</taxon>
        <taxon>Hypocreales</taxon>
        <taxon>Nectriaceae</taxon>
        <taxon>Fusarium</taxon>
    </lineage>
</organism>
<dbReference type="Proteomes" id="UP000091967">
    <property type="component" value="Unassembled WGS sequence"/>
</dbReference>
<reference evidence="2 3" key="1">
    <citation type="submission" date="2016-06" db="EMBL/GenBank/DDBJ databases">
        <title>Living apart together: crosstalk between the core and supernumerary genomes in a fungal plant pathogen.</title>
        <authorList>
            <person name="Vanheule A."/>
            <person name="Audenaert K."/>
            <person name="Warris S."/>
            <person name="Van De Geest H."/>
            <person name="Schijlen E."/>
            <person name="Hofte M."/>
            <person name="De Saeger S."/>
            <person name="Haesaert G."/>
            <person name="Waalwijk C."/>
            <person name="Van Der Lee T."/>
        </authorList>
    </citation>
    <scope>NUCLEOTIDE SEQUENCE [LARGE SCALE GENOMIC DNA]</scope>
    <source>
        <strain evidence="2 3">2516</strain>
    </source>
</reference>